<dbReference type="Gene3D" id="1.10.10.10">
    <property type="entry name" value="Winged helix-like DNA-binding domain superfamily/Winged helix DNA-binding domain"/>
    <property type="match status" value="1"/>
</dbReference>
<evidence type="ECO:0000256" key="1">
    <source>
        <dbReference type="ARBA" id="ARBA00025771"/>
    </source>
</evidence>
<evidence type="ECO:0000313" key="7">
    <source>
        <dbReference type="EMBL" id="SVE71680.1"/>
    </source>
</evidence>
<evidence type="ECO:0000313" key="6">
    <source>
        <dbReference type="EMBL" id="SVE71049.1"/>
    </source>
</evidence>
<dbReference type="EMBL" id="LR002061">
    <property type="protein sequence ID" value="SVE71680.1"/>
    <property type="molecule type" value="mRNA"/>
</dbReference>
<organism evidence="6">
    <name type="scientific">Daphnia similis</name>
    <dbReference type="NCBI Taxonomy" id="35528"/>
    <lineage>
        <taxon>Eukaryota</taxon>
        <taxon>Metazoa</taxon>
        <taxon>Ecdysozoa</taxon>
        <taxon>Arthropoda</taxon>
        <taxon>Crustacea</taxon>
        <taxon>Branchiopoda</taxon>
        <taxon>Diplostraca</taxon>
        <taxon>Cladocera</taxon>
        <taxon>Anomopoda</taxon>
        <taxon>Daphniidae</taxon>
        <taxon>Daphnia</taxon>
        <taxon>Daphnia similis group</taxon>
    </lineage>
</organism>
<evidence type="ECO:0000313" key="5">
    <source>
        <dbReference type="EMBL" id="SVE70425.1"/>
    </source>
</evidence>
<dbReference type="GO" id="GO:0003690">
    <property type="term" value="F:double-stranded DNA binding"/>
    <property type="evidence" value="ECO:0007669"/>
    <property type="project" value="InterPro"/>
</dbReference>
<dbReference type="PANTHER" id="PTHR12732:SF0">
    <property type="entry name" value="PCI DOMAIN-CONTAINING PROTEIN 2"/>
    <property type="match status" value="1"/>
</dbReference>
<dbReference type="SMART" id="SM00753">
    <property type="entry name" value="PAM"/>
    <property type="match status" value="1"/>
</dbReference>
<dbReference type="EMBL" id="LR002693">
    <property type="protein sequence ID" value="SVE72312.1"/>
    <property type="molecule type" value="mRNA"/>
</dbReference>
<dbReference type="GO" id="GO:0003723">
    <property type="term" value="F:RNA binding"/>
    <property type="evidence" value="ECO:0007669"/>
    <property type="project" value="InterPro"/>
</dbReference>
<dbReference type="GO" id="GO:0016973">
    <property type="term" value="P:poly(A)+ mRNA export from nucleus"/>
    <property type="evidence" value="ECO:0007669"/>
    <property type="project" value="TreeGrafter"/>
</dbReference>
<evidence type="ECO:0000259" key="4">
    <source>
        <dbReference type="PROSITE" id="PS50250"/>
    </source>
</evidence>
<dbReference type="PROSITE" id="PS50250">
    <property type="entry name" value="PCI"/>
    <property type="match status" value="1"/>
</dbReference>
<sequence>MATMNLNQYLREIQSSWESRSGTEVSELLSFNHPHVMSSKLTAEGFEKSAERLVESPLDELVILHLRCLNCVNQQKYLEAYSEQSALVQAFTKLFQTQKEDNWALFIMYVISLDLRMFAIKADKELAKKGADKPGQTLEKAAECLMGLFRVCAADNRSSDEDTKRWGMLYLVNQLFKIYFRINKLHLCKALIRAIDASQFKDHFSLSQQVTYRYYVGRKAIFESDFKSAEKFLTYAFERCHRECRNNKRLILIYLIPVKMLLGHLPTPHLLRKYDLLQFSEVVQAVREGNLRRLNNALLQHDAFFIRCGVYLILEKLKVTTYRNLFKKVTLLMKTHQIPIEAYLEALKFMGVEDIDLDETQCIIANLIFENKIKGYISNSHNKLVISKQNPFPPLAAIMKVCRGKEISVSSFNLFTLWCVDRPNPAASQASGNFAGEAVARQTSTCFSLKNNEIDRKELINRIKNEFFTKLATI</sequence>
<dbReference type="FunFam" id="1.10.10.10:FF:000146">
    <property type="entry name" value="PCI domain-containing protein 2 homolog"/>
    <property type="match status" value="1"/>
</dbReference>
<dbReference type="EMBL" id="LR000806">
    <property type="protein sequence ID" value="SVE70425.1"/>
    <property type="molecule type" value="mRNA"/>
</dbReference>
<feature type="domain" description="PCI" evidence="4">
    <location>
        <begin position="210"/>
        <end position="391"/>
    </location>
</feature>
<dbReference type="PANTHER" id="PTHR12732">
    <property type="entry name" value="UNCHARACTERIZED PROTEASOME COMPONENT REGION PCI-CONTAINING"/>
    <property type="match status" value="1"/>
</dbReference>
<dbReference type="InterPro" id="IPR036388">
    <property type="entry name" value="WH-like_DNA-bd_sf"/>
</dbReference>
<dbReference type="EMBL" id="LR001430">
    <property type="protein sequence ID" value="SVE71049.1"/>
    <property type="molecule type" value="mRNA"/>
</dbReference>
<name>A0A4Y7LUM6_9CRUS</name>
<dbReference type="Pfam" id="PF01399">
    <property type="entry name" value="PCI"/>
    <property type="match status" value="1"/>
</dbReference>
<evidence type="ECO:0000256" key="3">
    <source>
        <dbReference type="ARBA" id="ARBA00072421"/>
    </source>
</evidence>
<dbReference type="GO" id="GO:0006368">
    <property type="term" value="P:transcription elongation by RNA polymerase II"/>
    <property type="evidence" value="ECO:0007669"/>
    <property type="project" value="TreeGrafter"/>
</dbReference>
<comment type="similarity">
    <text evidence="1">Belongs to the CSN12 family.</text>
</comment>
<dbReference type="InterPro" id="IPR000717">
    <property type="entry name" value="PCI_dom"/>
</dbReference>
<protein>
    <recommendedName>
        <fullName evidence="3">PCI domain-containing protein 2 homolog</fullName>
    </recommendedName>
    <alternativeName>
        <fullName evidence="2">CSN12-like protein</fullName>
    </alternativeName>
</protein>
<dbReference type="InterPro" id="IPR045114">
    <property type="entry name" value="Csn12-like"/>
</dbReference>
<proteinExistence type="evidence at transcript level"/>
<dbReference type="GO" id="GO:0070390">
    <property type="term" value="C:transcription export complex 2"/>
    <property type="evidence" value="ECO:0007669"/>
    <property type="project" value="TreeGrafter"/>
</dbReference>
<evidence type="ECO:0000256" key="2">
    <source>
        <dbReference type="ARBA" id="ARBA00033214"/>
    </source>
</evidence>
<reference evidence="6" key="1">
    <citation type="submission" date="2018-08" db="EMBL/GenBank/DDBJ databases">
        <authorList>
            <person name="Cornetti L."/>
        </authorList>
    </citation>
    <scope>NUCLEOTIDE SEQUENCE</scope>
    <source>
        <strain evidence="5">CA-CBC-31</strain>
        <strain evidence="6">CA-CBC-34</strain>
        <strain evidence="7">CA-CBC-37</strain>
        <strain evidence="8">CA-CBC-38</strain>
    </source>
</reference>
<accession>A0A4Y7LUM6</accession>
<evidence type="ECO:0000313" key="8">
    <source>
        <dbReference type="EMBL" id="SVE72312.1"/>
    </source>
</evidence>
<dbReference type="GO" id="GO:0000973">
    <property type="term" value="P:post-transcriptional tethering of RNA polymerase II gene DNA at nuclear periphery"/>
    <property type="evidence" value="ECO:0007669"/>
    <property type="project" value="TreeGrafter"/>
</dbReference>
<dbReference type="AlphaFoldDB" id="A0A4Y7LUM6"/>
<gene>
    <name evidence="6" type="primary">EOG090X06A5</name>
</gene>